<reference evidence="2" key="1">
    <citation type="submission" date="2021-01" db="EMBL/GenBank/DDBJ databases">
        <authorList>
            <person name="Corre E."/>
            <person name="Pelletier E."/>
            <person name="Niang G."/>
            <person name="Scheremetjew M."/>
            <person name="Finn R."/>
            <person name="Kale V."/>
            <person name="Holt S."/>
            <person name="Cochrane G."/>
            <person name="Meng A."/>
            <person name="Brown T."/>
            <person name="Cohen L."/>
        </authorList>
    </citation>
    <scope>NUCLEOTIDE SEQUENCE</scope>
    <source>
        <strain evidence="2">GSO104</strain>
    </source>
</reference>
<accession>A0A6S9C9Y2</accession>
<protein>
    <submittedName>
        <fullName evidence="2">Uncharacterized protein</fullName>
    </submittedName>
</protein>
<organism evidence="2">
    <name type="scientific">Ditylum brightwellii</name>
    <dbReference type="NCBI Taxonomy" id="49249"/>
    <lineage>
        <taxon>Eukaryota</taxon>
        <taxon>Sar</taxon>
        <taxon>Stramenopiles</taxon>
        <taxon>Ochrophyta</taxon>
        <taxon>Bacillariophyta</taxon>
        <taxon>Mediophyceae</taxon>
        <taxon>Lithodesmiophycidae</taxon>
        <taxon>Lithodesmiales</taxon>
        <taxon>Lithodesmiaceae</taxon>
        <taxon>Ditylum</taxon>
    </lineage>
</organism>
<feature type="compositionally biased region" description="Basic and acidic residues" evidence="1">
    <location>
        <begin position="90"/>
        <end position="99"/>
    </location>
</feature>
<evidence type="ECO:0000256" key="1">
    <source>
        <dbReference type="SAM" id="MobiDB-lite"/>
    </source>
</evidence>
<gene>
    <name evidence="2" type="ORF">DBRI00130_LOCUS1693</name>
</gene>
<evidence type="ECO:0000313" key="2">
    <source>
        <dbReference type="EMBL" id="CAE4581298.1"/>
    </source>
</evidence>
<feature type="region of interest" description="Disordered" evidence="1">
    <location>
        <begin position="67"/>
        <end position="110"/>
    </location>
</feature>
<proteinExistence type="predicted"/>
<dbReference type="AlphaFoldDB" id="A0A6S9C9Y2"/>
<sequence length="126" mass="13881">MRTSRLSSAYKPSFKRRDKSFIFTLIFSLTKLQLDDFALTSPQLMLLDLVPESPRAPVALKILVTHPQPPTHSLDAPSPLYPAASQVSARESKQSKDTSTDSVGVVPQEQAPAALHDQFIKIPNLV</sequence>
<name>A0A6S9C9Y2_9STRA</name>
<dbReference type="EMBL" id="HBNS01002120">
    <property type="protein sequence ID" value="CAE4581298.1"/>
    <property type="molecule type" value="Transcribed_RNA"/>
</dbReference>